<reference evidence="2 3" key="1">
    <citation type="journal article" date="2014" name="Int. J. Syst. Evol. Microbiol.">
        <title>Nocardia vulneris sp. nov., isolated from wounds of human patients in North America.</title>
        <authorList>
            <person name="Lasker B.A."/>
            <person name="Bell M."/>
            <person name="Klenk H.P."/>
            <person name="Sproer C."/>
            <person name="Schumann C."/>
            <person name="Schumann P."/>
            <person name="Brown J.M."/>
        </authorList>
    </citation>
    <scope>NUCLEOTIDE SEQUENCE [LARGE SCALE GENOMIC DNA]</scope>
    <source>
        <strain evidence="2 3">W9851</strain>
    </source>
</reference>
<evidence type="ECO:0000313" key="2">
    <source>
        <dbReference type="EMBL" id="KIA63417.1"/>
    </source>
</evidence>
<keyword evidence="3" id="KW-1185">Reference proteome</keyword>
<dbReference type="Gene3D" id="1.10.287.1060">
    <property type="entry name" value="ESAT-6-like"/>
    <property type="match status" value="1"/>
</dbReference>
<sequence length="126" mass="14198">MMTKPVKIEVTGLRASAAKFEDVADKTKHLLDTLKSTTGSKGEAWGNDKSGKKFADGEKGYKKNRDSIFESIAKVAEVFEANAKNLRDSAKLYEENEQEMADNLRPRAKRMVSLMRQTQPDRMERG</sequence>
<feature type="region of interest" description="Disordered" evidence="1">
    <location>
        <begin position="94"/>
        <end position="126"/>
    </location>
</feature>
<protein>
    <recommendedName>
        <fullName evidence="4">WXG100 family type VII secretion target</fullName>
    </recommendedName>
</protein>
<evidence type="ECO:0000313" key="3">
    <source>
        <dbReference type="Proteomes" id="UP000031364"/>
    </source>
</evidence>
<proteinExistence type="predicted"/>
<gene>
    <name evidence="2" type="ORF">FG87_19005</name>
</gene>
<dbReference type="Proteomes" id="UP000031364">
    <property type="component" value="Unassembled WGS sequence"/>
</dbReference>
<accession>A0ABR4ZDI9</accession>
<organism evidence="2 3">
    <name type="scientific">Nocardia vulneris</name>
    <dbReference type="NCBI Taxonomy" id="1141657"/>
    <lineage>
        <taxon>Bacteria</taxon>
        <taxon>Bacillati</taxon>
        <taxon>Actinomycetota</taxon>
        <taxon>Actinomycetes</taxon>
        <taxon>Mycobacteriales</taxon>
        <taxon>Nocardiaceae</taxon>
        <taxon>Nocardia</taxon>
    </lineage>
</organism>
<dbReference type="EMBL" id="JNFP01000021">
    <property type="protein sequence ID" value="KIA63417.1"/>
    <property type="molecule type" value="Genomic_DNA"/>
</dbReference>
<evidence type="ECO:0008006" key="4">
    <source>
        <dbReference type="Google" id="ProtNLM"/>
    </source>
</evidence>
<evidence type="ECO:0000256" key="1">
    <source>
        <dbReference type="SAM" id="MobiDB-lite"/>
    </source>
</evidence>
<dbReference type="SUPFAM" id="SSF140453">
    <property type="entry name" value="EsxAB dimer-like"/>
    <property type="match status" value="1"/>
</dbReference>
<dbReference type="InterPro" id="IPR036689">
    <property type="entry name" value="ESAT-6-like_sf"/>
</dbReference>
<comment type="caution">
    <text evidence="2">The sequence shown here is derived from an EMBL/GenBank/DDBJ whole genome shotgun (WGS) entry which is preliminary data.</text>
</comment>
<name>A0ABR4ZDI9_9NOCA</name>